<organism evidence="8 9">
    <name type="scientific">Stakelama tenebrarum</name>
    <dbReference type="NCBI Taxonomy" id="2711215"/>
    <lineage>
        <taxon>Bacteria</taxon>
        <taxon>Pseudomonadati</taxon>
        <taxon>Pseudomonadota</taxon>
        <taxon>Alphaproteobacteria</taxon>
        <taxon>Sphingomonadales</taxon>
        <taxon>Sphingomonadaceae</taxon>
        <taxon>Stakelama</taxon>
    </lineage>
</organism>
<dbReference type="InterPro" id="IPR033524">
    <property type="entry name" value="Glu/Leu/Phe/Val_DH_AS"/>
</dbReference>
<evidence type="ECO:0000256" key="5">
    <source>
        <dbReference type="PIRSR" id="PIRSR000188-2"/>
    </source>
</evidence>
<feature type="domain" description="Glutamate/phenylalanine/leucine/valine/L-tryptophan dehydrogenase C-terminal" evidence="7">
    <location>
        <begin position="141"/>
        <end position="349"/>
    </location>
</feature>
<dbReference type="InterPro" id="IPR006096">
    <property type="entry name" value="Glu/Leu/Phe/Val/Trp_DH_C"/>
</dbReference>
<dbReference type="PANTHER" id="PTHR42722">
    <property type="entry name" value="LEUCINE DEHYDROGENASE"/>
    <property type="match status" value="1"/>
</dbReference>
<proteinExistence type="inferred from homology"/>
<dbReference type="EMBL" id="CP049109">
    <property type="protein sequence ID" value="QIG79384.1"/>
    <property type="molecule type" value="Genomic_DNA"/>
</dbReference>
<reference evidence="8 9" key="1">
    <citation type="submission" date="2020-02" db="EMBL/GenBank/DDBJ databases">
        <authorList>
            <person name="Zheng R.K."/>
            <person name="Sun C.M."/>
        </authorList>
    </citation>
    <scope>NUCLEOTIDE SEQUENCE [LARGE SCALE GENOMIC DNA]</scope>
    <source>
        <strain evidence="9">zrk23</strain>
    </source>
</reference>
<dbReference type="Gene3D" id="3.40.50.10860">
    <property type="entry name" value="Leucine Dehydrogenase, chain A, domain 1"/>
    <property type="match status" value="1"/>
</dbReference>
<dbReference type="GO" id="GO:0016639">
    <property type="term" value="F:oxidoreductase activity, acting on the CH-NH2 group of donors, NAD or NADP as acceptor"/>
    <property type="evidence" value="ECO:0007669"/>
    <property type="project" value="InterPro"/>
</dbReference>
<dbReference type="InterPro" id="IPR016211">
    <property type="entry name" value="Glu/Phe/Leu/Val/Trp_DH_bac/arc"/>
</dbReference>
<evidence type="ECO:0000256" key="6">
    <source>
        <dbReference type="RuleBase" id="RU004417"/>
    </source>
</evidence>
<dbReference type="RefSeq" id="WP_165326385.1">
    <property type="nucleotide sequence ID" value="NZ_CP049109.1"/>
</dbReference>
<dbReference type="SMART" id="SM00839">
    <property type="entry name" value="ELFV_dehydrog"/>
    <property type="match status" value="1"/>
</dbReference>
<dbReference type="CDD" id="cd01075">
    <property type="entry name" value="NAD_bind_Leu_Phe_Val_DH"/>
    <property type="match status" value="1"/>
</dbReference>
<keyword evidence="3 5" id="KW-0520">NAD</keyword>
<evidence type="ECO:0000259" key="7">
    <source>
        <dbReference type="SMART" id="SM00839"/>
    </source>
</evidence>
<dbReference type="Gene3D" id="3.40.50.720">
    <property type="entry name" value="NAD(P)-binding Rossmann-like Domain"/>
    <property type="match status" value="1"/>
</dbReference>
<keyword evidence="5" id="KW-0547">Nucleotide-binding</keyword>
<evidence type="ECO:0000256" key="3">
    <source>
        <dbReference type="ARBA" id="ARBA00023027"/>
    </source>
</evidence>
<evidence type="ECO:0000313" key="8">
    <source>
        <dbReference type="EMBL" id="QIG79384.1"/>
    </source>
</evidence>
<dbReference type="InterPro" id="IPR006097">
    <property type="entry name" value="Glu/Leu/Phe/Val/Trp_DH_dimer"/>
</dbReference>
<keyword evidence="9" id="KW-1185">Reference proteome</keyword>
<evidence type="ECO:0000256" key="2">
    <source>
        <dbReference type="ARBA" id="ARBA00023002"/>
    </source>
</evidence>
<dbReference type="Proteomes" id="UP000501568">
    <property type="component" value="Chromosome"/>
</dbReference>
<dbReference type="InterPro" id="IPR006095">
    <property type="entry name" value="Glu/Leu/Phe/Val/Trp_DH"/>
</dbReference>
<dbReference type="PRINTS" id="PR00082">
    <property type="entry name" value="GLFDHDRGNASE"/>
</dbReference>
<gene>
    <name evidence="8" type="ORF">G5C33_05990</name>
</gene>
<dbReference type="PIRSF" id="PIRSF000188">
    <property type="entry name" value="Phe_leu_dh"/>
    <property type="match status" value="1"/>
</dbReference>
<dbReference type="Pfam" id="PF00208">
    <property type="entry name" value="ELFV_dehydrog"/>
    <property type="match status" value="1"/>
</dbReference>
<keyword evidence="2 6" id="KW-0560">Oxidoreductase</keyword>
<feature type="binding site" evidence="5">
    <location>
        <begin position="177"/>
        <end position="182"/>
    </location>
    <ligand>
        <name>NAD(+)</name>
        <dbReference type="ChEBI" id="CHEBI:57540"/>
    </ligand>
</feature>
<sequence length="350" mass="36668">MDVWDSPVFDEHEQVCLFSDAPTGLKCIVAIHSTRLGPACGGTRFRPYQSDREALDDALRLSRAMSYKSALAGLPVGGGKSVIIGDPRAIKNRALLHAYGRCINRIGASFATGEDVGMSVADVETVAEVSPYIAGTSANSGDPSIPTAIGVMHGLRAVVKWRFDQDGFHGMRVAVQGLGAVGRGVAERLHAEGAQLIVADIREDAVAAAVEQLGARAVPVSDIHRADADVFAPCALGGVITEASAREIRARAVAGAANNQLADALAGQILAERGILFAPDYVLNAGGIISGMQALNTIPGREEAKVPPLEESLAAIHDRLMRIFARADAQGKTPAEAAEQLARDIIGRGR</sequence>
<dbReference type="PROSITE" id="PS00074">
    <property type="entry name" value="GLFV_DEHYDROGENASE"/>
    <property type="match status" value="1"/>
</dbReference>
<dbReference type="KEGG" id="spzr:G5C33_05990"/>
<accession>A0A6G6Y362</accession>
<evidence type="ECO:0000313" key="9">
    <source>
        <dbReference type="Proteomes" id="UP000501568"/>
    </source>
</evidence>
<feature type="active site" description="Proton donor/acceptor" evidence="4">
    <location>
        <position position="80"/>
    </location>
</feature>
<evidence type="ECO:0000256" key="1">
    <source>
        <dbReference type="ARBA" id="ARBA00006382"/>
    </source>
</evidence>
<dbReference type="SUPFAM" id="SSF53223">
    <property type="entry name" value="Aminoacid dehydrogenase-like, N-terminal domain"/>
    <property type="match status" value="1"/>
</dbReference>
<dbReference type="Pfam" id="PF02812">
    <property type="entry name" value="ELFV_dehydrog_N"/>
    <property type="match status" value="1"/>
</dbReference>
<dbReference type="SUPFAM" id="SSF51735">
    <property type="entry name" value="NAD(P)-binding Rossmann-fold domains"/>
    <property type="match status" value="1"/>
</dbReference>
<comment type="similarity">
    <text evidence="1 6">Belongs to the Glu/Leu/Phe/Val dehydrogenases family.</text>
</comment>
<dbReference type="GO" id="GO:0000166">
    <property type="term" value="F:nucleotide binding"/>
    <property type="evidence" value="ECO:0007669"/>
    <property type="project" value="UniProtKB-KW"/>
</dbReference>
<dbReference type="AlphaFoldDB" id="A0A6G6Y362"/>
<protein>
    <submittedName>
        <fullName evidence="8">Amino acid dehydrogenase</fullName>
    </submittedName>
</protein>
<dbReference type="InterPro" id="IPR046346">
    <property type="entry name" value="Aminoacid_DH-like_N_sf"/>
</dbReference>
<dbReference type="GO" id="GO:0006520">
    <property type="term" value="P:amino acid metabolic process"/>
    <property type="evidence" value="ECO:0007669"/>
    <property type="project" value="InterPro"/>
</dbReference>
<dbReference type="InterPro" id="IPR036291">
    <property type="entry name" value="NAD(P)-bd_dom_sf"/>
</dbReference>
<dbReference type="PANTHER" id="PTHR42722:SF1">
    <property type="entry name" value="VALINE DEHYDROGENASE"/>
    <property type="match status" value="1"/>
</dbReference>
<name>A0A6G6Y362_9SPHN</name>
<evidence type="ECO:0000256" key="4">
    <source>
        <dbReference type="PIRSR" id="PIRSR000188-1"/>
    </source>
</evidence>